<gene>
    <name evidence="5" type="ORF">DI526_11495</name>
</gene>
<dbReference type="Proteomes" id="UP000249393">
    <property type="component" value="Unassembled WGS sequence"/>
</dbReference>
<dbReference type="SMART" id="SM00530">
    <property type="entry name" value="HTH_XRE"/>
    <property type="match status" value="1"/>
</dbReference>
<dbReference type="PROSITE" id="PS50943">
    <property type="entry name" value="HTH_CROC1"/>
    <property type="match status" value="1"/>
</dbReference>
<evidence type="ECO:0000256" key="1">
    <source>
        <dbReference type="ARBA" id="ARBA00023015"/>
    </source>
</evidence>
<evidence type="ECO:0000259" key="4">
    <source>
        <dbReference type="PROSITE" id="PS50943"/>
    </source>
</evidence>
<name>A0A2W5X0U0_9CAUL</name>
<reference evidence="5 6" key="1">
    <citation type="submission" date="2017-08" db="EMBL/GenBank/DDBJ databases">
        <title>Infants hospitalized years apart are colonized by the same room-sourced microbial strains.</title>
        <authorList>
            <person name="Brooks B."/>
            <person name="Olm M.R."/>
            <person name="Firek B.A."/>
            <person name="Baker R."/>
            <person name="Thomas B.C."/>
            <person name="Morowitz M.J."/>
            <person name="Banfield J.F."/>
        </authorList>
    </citation>
    <scope>NUCLEOTIDE SEQUENCE [LARGE SCALE GENOMIC DNA]</scope>
    <source>
        <strain evidence="5">S2_003_000_R2_4</strain>
    </source>
</reference>
<dbReference type="AlphaFoldDB" id="A0A2W5X0U0"/>
<dbReference type="GO" id="GO:0003677">
    <property type="term" value="F:DNA binding"/>
    <property type="evidence" value="ECO:0007669"/>
    <property type="project" value="UniProtKB-KW"/>
</dbReference>
<keyword evidence="1" id="KW-0805">Transcription regulation</keyword>
<organism evidence="5 6">
    <name type="scientific">Caulobacter segnis</name>
    <dbReference type="NCBI Taxonomy" id="88688"/>
    <lineage>
        <taxon>Bacteria</taxon>
        <taxon>Pseudomonadati</taxon>
        <taxon>Pseudomonadota</taxon>
        <taxon>Alphaproteobacteria</taxon>
        <taxon>Caulobacterales</taxon>
        <taxon>Caulobacteraceae</taxon>
        <taxon>Caulobacter</taxon>
    </lineage>
</organism>
<feature type="domain" description="HTH cro/C1-type" evidence="4">
    <location>
        <begin position="14"/>
        <end position="68"/>
    </location>
</feature>
<proteinExistence type="predicted"/>
<dbReference type="GO" id="GO:0003700">
    <property type="term" value="F:DNA-binding transcription factor activity"/>
    <property type="evidence" value="ECO:0007669"/>
    <property type="project" value="TreeGrafter"/>
</dbReference>
<protein>
    <submittedName>
        <fullName evidence="5">Transcriptional regulator</fullName>
    </submittedName>
</protein>
<dbReference type="InterPro" id="IPR050807">
    <property type="entry name" value="TransReg_Diox_bact_type"/>
</dbReference>
<evidence type="ECO:0000313" key="5">
    <source>
        <dbReference type="EMBL" id="PZR34104.1"/>
    </source>
</evidence>
<dbReference type="PANTHER" id="PTHR46797">
    <property type="entry name" value="HTH-TYPE TRANSCRIPTIONAL REGULATOR"/>
    <property type="match status" value="1"/>
</dbReference>
<dbReference type="SUPFAM" id="SSF47413">
    <property type="entry name" value="lambda repressor-like DNA-binding domains"/>
    <property type="match status" value="1"/>
</dbReference>
<dbReference type="InterPro" id="IPR010982">
    <property type="entry name" value="Lambda_DNA-bd_dom_sf"/>
</dbReference>
<keyword evidence="2" id="KW-0238">DNA-binding</keyword>
<sequence>MVDRDEILGLGHQIRLIRKARGISQEELAYRVGMHRNTIGCIERGERMPSLESLGEIAGALGVSIKSLFPER</sequence>
<dbReference type="Gene3D" id="1.10.260.40">
    <property type="entry name" value="lambda repressor-like DNA-binding domains"/>
    <property type="match status" value="1"/>
</dbReference>
<keyword evidence="3" id="KW-0804">Transcription</keyword>
<dbReference type="CDD" id="cd00093">
    <property type="entry name" value="HTH_XRE"/>
    <property type="match status" value="1"/>
</dbReference>
<accession>A0A2W5X0U0</accession>
<evidence type="ECO:0000313" key="6">
    <source>
        <dbReference type="Proteomes" id="UP000249393"/>
    </source>
</evidence>
<dbReference type="EMBL" id="QFQZ01000032">
    <property type="protein sequence ID" value="PZR34104.1"/>
    <property type="molecule type" value="Genomic_DNA"/>
</dbReference>
<evidence type="ECO:0000256" key="3">
    <source>
        <dbReference type="ARBA" id="ARBA00023163"/>
    </source>
</evidence>
<dbReference type="Pfam" id="PF01381">
    <property type="entry name" value="HTH_3"/>
    <property type="match status" value="1"/>
</dbReference>
<evidence type="ECO:0000256" key="2">
    <source>
        <dbReference type="ARBA" id="ARBA00023125"/>
    </source>
</evidence>
<comment type="caution">
    <text evidence="5">The sequence shown here is derived from an EMBL/GenBank/DDBJ whole genome shotgun (WGS) entry which is preliminary data.</text>
</comment>
<dbReference type="InterPro" id="IPR001387">
    <property type="entry name" value="Cro/C1-type_HTH"/>
</dbReference>
<dbReference type="GO" id="GO:0005829">
    <property type="term" value="C:cytosol"/>
    <property type="evidence" value="ECO:0007669"/>
    <property type="project" value="TreeGrafter"/>
</dbReference>
<dbReference type="RefSeq" id="WP_304277783.1">
    <property type="nucleotide sequence ID" value="NZ_QFQZ01000032.1"/>
</dbReference>
<dbReference type="PANTHER" id="PTHR46797:SF23">
    <property type="entry name" value="HTH-TYPE TRANSCRIPTIONAL REGULATOR SUTR"/>
    <property type="match status" value="1"/>
</dbReference>